<dbReference type="Proteomes" id="UP000546324">
    <property type="component" value="Unassembled WGS sequence"/>
</dbReference>
<name>A0A7X0L093_9ACTN</name>
<keyword evidence="3" id="KW-0378">Hydrolase</keyword>
<organism evidence="3 4">
    <name type="scientific">Actinomadura coerulea</name>
    <dbReference type="NCBI Taxonomy" id="46159"/>
    <lineage>
        <taxon>Bacteria</taxon>
        <taxon>Bacillati</taxon>
        <taxon>Actinomycetota</taxon>
        <taxon>Actinomycetes</taxon>
        <taxon>Streptosporangiales</taxon>
        <taxon>Thermomonosporaceae</taxon>
        <taxon>Actinomadura</taxon>
    </lineage>
</organism>
<evidence type="ECO:0000256" key="1">
    <source>
        <dbReference type="SAM" id="MobiDB-lite"/>
    </source>
</evidence>
<feature type="region of interest" description="Disordered" evidence="1">
    <location>
        <begin position="273"/>
        <end position="296"/>
    </location>
</feature>
<dbReference type="EMBL" id="JACHMQ010000001">
    <property type="protein sequence ID" value="MBB6396934.1"/>
    <property type="molecule type" value="Genomic_DNA"/>
</dbReference>
<dbReference type="Pfam" id="PF03995">
    <property type="entry name" value="Inhibitor_I36"/>
    <property type="match status" value="1"/>
</dbReference>
<dbReference type="SUPFAM" id="SSF51261">
    <property type="entry name" value="Duplicated hybrid motif"/>
    <property type="match status" value="1"/>
</dbReference>
<dbReference type="GO" id="GO:0016787">
    <property type="term" value="F:hydrolase activity"/>
    <property type="evidence" value="ECO:0007669"/>
    <property type="project" value="UniProtKB-KW"/>
</dbReference>
<keyword evidence="4" id="KW-1185">Reference proteome</keyword>
<gene>
    <name evidence="3" type="ORF">BKA00_003848</name>
</gene>
<evidence type="ECO:0000313" key="3">
    <source>
        <dbReference type="EMBL" id="MBB6396934.1"/>
    </source>
</evidence>
<dbReference type="RefSeq" id="WP_185026937.1">
    <property type="nucleotide sequence ID" value="NZ_JACHMQ010000001.1"/>
</dbReference>
<accession>A0A7X0L093</accession>
<protein>
    <submittedName>
        <fullName evidence="3">Murein DD-endopeptidase MepM/ murein hydrolase activator NlpD</fullName>
    </submittedName>
</protein>
<dbReference type="Gene3D" id="2.70.70.10">
    <property type="entry name" value="Glucose Permease (Domain IIA)"/>
    <property type="match status" value="1"/>
</dbReference>
<sequence>MNKLTKVLTATATGAVTLGGVASVYVSPASAAARDGKCDSGEFCYYYNSDNQGSISDFTGSVADYGTTQPSCYDFKGDGNGKGLCVKNNAASVWNNSTKTVRVYYNSNYGGSYQDFKAGAKGNLNATLKNQNASHEFSPSSRTNMSYGLYSASGGSITCGFDGYTTTPGRHEGIDIARGIGSDVHALVAGKIIYIARGATGSSGLSTISVYNASLNKTVIYLHSAPRSSLSVGQSISRGQVIADESWHGVSSSSGAHTHVEMRLGQQTHAAKSVNDPTLDNPNPTTFWNSQGYNVR</sequence>
<proteinExistence type="predicted"/>
<dbReference type="AlphaFoldDB" id="A0A7X0L093"/>
<reference evidence="3 4" key="1">
    <citation type="submission" date="2020-08" db="EMBL/GenBank/DDBJ databases">
        <title>Sequencing the genomes of 1000 actinobacteria strains.</title>
        <authorList>
            <person name="Klenk H.-P."/>
        </authorList>
    </citation>
    <scope>NUCLEOTIDE SEQUENCE [LARGE SCALE GENOMIC DNA]</scope>
    <source>
        <strain evidence="3 4">DSM 43675</strain>
    </source>
</reference>
<dbReference type="Pfam" id="PF01551">
    <property type="entry name" value="Peptidase_M23"/>
    <property type="match status" value="1"/>
</dbReference>
<dbReference type="InterPro" id="IPR011055">
    <property type="entry name" value="Dup_hybrid_motif"/>
</dbReference>
<dbReference type="CDD" id="cd12797">
    <property type="entry name" value="M23_peptidase"/>
    <property type="match status" value="1"/>
</dbReference>
<comment type="caution">
    <text evidence="3">The sequence shown here is derived from an EMBL/GenBank/DDBJ whole genome shotgun (WGS) entry which is preliminary data.</text>
</comment>
<feature type="domain" description="M23ase beta-sheet core" evidence="2">
    <location>
        <begin position="170"/>
        <end position="267"/>
    </location>
</feature>
<dbReference type="InterPro" id="IPR016047">
    <property type="entry name" value="M23ase_b-sheet_dom"/>
</dbReference>
<evidence type="ECO:0000259" key="2">
    <source>
        <dbReference type="Pfam" id="PF01551"/>
    </source>
</evidence>
<evidence type="ECO:0000313" key="4">
    <source>
        <dbReference type="Proteomes" id="UP000546324"/>
    </source>
</evidence>